<dbReference type="SUPFAM" id="SSF53850">
    <property type="entry name" value="Periplasmic binding protein-like II"/>
    <property type="match status" value="1"/>
</dbReference>
<dbReference type="RefSeq" id="WP_066398218.1">
    <property type="nucleotide sequence ID" value="NZ_CP015378.1"/>
</dbReference>
<dbReference type="KEGG" id="fpn:ABE65_018495"/>
<reference evidence="2 3" key="1">
    <citation type="submission" date="2016-04" db="EMBL/GenBank/DDBJ databases">
        <title>Complete genome sequence of Fictibacillus phosphorivorans G25-29, a strain toxic to nematodes.</title>
        <authorList>
            <person name="Zheng Z."/>
        </authorList>
    </citation>
    <scope>NUCLEOTIDE SEQUENCE [LARGE SCALE GENOMIC DNA]</scope>
    <source>
        <strain evidence="2 3">G25-29</strain>
    </source>
</reference>
<keyword evidence="3" id="KW-1185">Reference proteome</keyword>
<dbReference type="InterPro" id="IPR050490">
    <property type="entry name" value="Bact_solute-bd_prot1"/>
</dbReference>
<evidence type="ECO:0000256" key="1">
    <source>
        <dbReference type="SAM" id="SignalP"/>
    </source>
</evidence>
<dbReference type="InterPro" id="IPR006059">
    <property type="entry name" value="SBP"/>
</dbReference>
<dbReference type="STRING" id="1221500.ABE65_018495"/>
<evidence type="ECO:0000313" key="2">
    <source>
        <dbReference type="EMBL" id="ANC78678.1"/>
    </source>
</evidence>
<feature type="signal peptide" evidence="1">
    <location>
        <begin position="1"/>
        <end position="24"/>
    </location>
</feature>
<sequence length="986" mass="112849">MKFKRFLWLGLALCLIFPQTYASAEGNSKDNKPAEQVVEENYHTVLNSWEKKGTGDASEFEASVSPSDFKIKDKKNLLSESESKGYNDRVFYWHNRDSVSYEVNVEEAGLYELAFDYYPLSNEVVPIEGAIQVNGNYPFYESRRIVFPADWKNEKNTFEKDRFDNDMIPKQKRIERWNTLTAEDASQLQSEPLRYELKKGSNTIQLTNLSGEMLLGKAYVKSPSKLPSYKDYAKKHENAKLAKTMITREAEKDYEKNSSYIRPFAADDSSAIPSSPKNLLLNTLGSESWKDSGQTVNWNVNVKKDGFYKLTFKVLQNKETGGPVFRKLLIDGKVPFQETSPVTFPFNKNWDNVTLEDEGGKAYLFYLSKGKHQIGLEADAAPVEPILHTTNKVMREMEELTLEIRKLTGNQTDTSRGWKISEYIPGIDKKLAGWADELEQELKYLRKLDNSKEDSKDMVSLEMAVQKLRALSKKPDQIPSRLTELSEGSSSAAQLLGNMLVTLPEQPLTIDRFYVHGDEKDVPDAEAGFWEKLIDSIQRFFLSFFSENYSASEAEEDTLEVWVNRPRQYVELLQNLSDQNFTPETGIKVKFSIMPEEQKLILASASNKQPDIALGISSWLPYELSIRGAAVDLHQFEDFEKFSKQFSPGAFLPLMIGDSVYAMPETQDFFVQFYRKDILQALGLPVPDTWDDVKSILPELQRFGMNYYTHIAGATGFKPFQATAPFVYQFDGDLYGKDGMKTAIGTEESLKGIQFMAELNTIYSMPLQVPNFYNHFRYSTLPIGTANFTTYTQLTAAAPEIAGWWDIAPHPGVKKEDGTVERWATGSGQSAMIFKGTKSKEDSWELLKWWLSEDTQTEFATNLQMLYGPEYMWNTSNLEAFKNLPWPEQHKKTILKQWEYLYEVPKNPGSYMIERELSNIWNRIVFDGVNPRSAVDDSVVAIDREIKRKMEEFGYVKDGKMVKPYPIPTIEQVKSWAGDENEKETK</sequence>
<dbReference type="Gene3D" id="3.40.190.10">
    <property type="entry name" value="Periplasmic binding protein-like II"/>
    <property type="match status" value="2"/>
</dbReference>
<keyword evidence="1" id="KW-0732">Signal</keyword>
<dbReference type="PANTHER" id="PTHR43649">
    <property type="entry name" value="ARABINOSE-BINDING PROTEIN-RELATED"/>
    <property type="match status" value="1"/>
</dbReference>
<gene>
    <name evidence="2" type="ORF">ABE65_018495</name>
</gene>
<evidence type="ECO:0000313" key="3">
    <source>
        <dbReference type="Proteomes" id="UP000076623"/>
    </source>
</evidence>
<accession>A0A160IQD0</accession>
<feature type="chain" id="PRO_5007816115" evidence="1">
    <location>
        <begin position="25"/>
        <end position="986"/>
    </location>
</feature>
<protein>
    <submittedName>
        <fullName evidence="2">ABC transporter substrate-binding protein</fullName>
    </submittedName>
</protein>
<dbReference type="PANTHER" id="PTHR43649:SF27">
    <property type="entry name" value="EXTRACELLULAR SOLUTE-BINDING PROTEIN FAMILY 1"/>
    <property type="match status" value="1"/>
</dbReference>
<dbReference type="Gene3D" id="2.60.120.260">
    <property type="entry name" value="Galactose-binding domain-like"/>
    <property type="match status" value="2"/>
</dbReference>
<dbReference type="Proteomes" id="UP000076623">
    <property type="component" value="Chromosome"/>
</dbReference>
<name>A0A160IQD0_9BACL</name>
<dbReference type="EMBL" id="CP015378">
    <property type="protein sequence ID" value="ANC78678.1"/>
    <property type="molecule type" value="Genomic_DNA"/>
</dbReference>
<dbReference type="AlphaFoldDB" id="A0A160IQD0"/>
<proteinExistence type="predicted"/>
<organism evidence="2 3">
    <name type="scientific">Fictibacillus phosphorivorans</name>
    <dbReference type="NCBI Taxonomy" id="1221500"/>
    <lineage>
        <taxon>Bacteria</taxon>
        <taxon>Bacillati</taxon>
        <taxon>Bacillota</taxon>
        <taxon>Bacilli</taxon>
        <taxon>Bacillales</taxon>
        <taxon>Fictibacillaceae</taxon>
        <taxon>Fictibacillus</taxon>
    </lineage>
</organism>
<dbReference type="Pfam" id="PF01547">
    <property type="entry name" value="SBP_bac_1"/>
    <property type="match status" value="1"/>
</dbReference>